<sequence length="94" mass="10757">MQIQIALPDNIVSSLEAKWGSLECRLMEMVIVEAYWQRSISVGKVRELLGMKTRLEVDAFLKAKGVDLPYSEADLEADSQIHEQLRQEEKLKPL</sequence>
<dbReference type="EMBL" id="BIFY01000033">
    <property type="protein sequence ID" value="GCE60315.1"/>
    <property type="molecule type" value="Genomic_DNA"/>
</dbReference>
<dbReference type="RefSeq" id="WP_016516854.1">
    <property type="nucleotide sequence ID" value="NZ_BIFY01000033.1"/>
</dbReference>
<dbReference type="Proteomes" id="UP000289660">
    <property type="component" value="Unassembled WGS sequence"/>
</dbReference>
<dbReference type="InterPro" id="IPR005368">
    <property type="entry name" value="UPF0175"/>
</dbReference>
<protein>
    <submittedName>
        <fullName evidence="1">Uncharacterized protein</fullName>
    </submittedName>
</protein>
<evidence type="ECO:0000313" key="1">
    <source>
        <dbReference type="EMBL" id="GCE60315.1"/>
    </source>
</evidence>
<proteinExistence type="predicted"/>
<name>A0A402DDN5_MICAE</name>
<organism evidence="1 2">
    <name type="scientific">Microcystis aeruginosa NIES-4285</name>
    <dbReference type="NCBI Taxonomy" id="2497681"/>
    <lineage>
        <taxon>Bacteria</taxon>
        <taxon>Bacillati</taxon>
        <taxon>Cyanobacteriota</taxon>
        <taxon>Cyanophyceae</taxon>
        <taxon>Oscillatoriophycideae</taxon>
        <taxon>Chroococcales</taxon>
        <taxon>Microcystaceae</taxon>
        <taxon>Microcystis</taxon>
    </lineage>
</organism>
<dbReference type="AlphaFoldDB" id="A0A402DDN5"/>
<evidence type="ECO:0000313" key="2">
    <source>
        <dbReference type="Proteomes" id="UP000289660"/>
    </source>
</evidence>
<dbReference type="Pfam" id="PF03683">
    <property type="entry name" value="UPF0175"/>
    <property type="match status" value="1"/>
</dbReference>
<accession>A0A402DDN5</accession>
<gene>
    <name evidence="1" type="ORF">MiAbB_02235</name>
</gene>
<reference evidence="2" key="1">
    <citation type="submission" date="2018-12" db="EMBL/GenBank/DDBJ databases">
        <title>Genome sequence of Microcystis aeruginosa NIES-4285.</title>
        <authorList>
            <person name="Tanabe Y."/>
        </authorList>
    </citation>
    <scope>NUCLEOTIDE SEQUENCE [LARGE SCALE GENOMIC DNA]</scope>
    <source>
        <strain evidence="2">NIES-4285</strain>
    </source>
</reference>
<comment type="caution">
    <text evidence="1">The sequence shown here is derived from an EMBL/GenBank/DDBJ whole genome shotgun (WGS) entry which is preliminary data.</text>
</comment>